<keyword evidence="5 6" id="KW-0472">Membrane</keyword>
<evidence type="ECO:0000256" key="2">
    <source>
        <dbReference type="ARBA" id="ARBA00006143"/>
    </source>
</evidence>
<evidence type="ECO:0000256" key="5">
    <source>
        <dbReference type="ARBA" id="ARBA00023136"/>
    </source>
</evidence>
<comment type="caution">
    <text evidence="8">The sequence shown here is derived from an EMBL/GenBank/DDBJ whole genome shotgun (WGS) entry which is preliminary data.</text>
</comment>
<feature type="transmembrane region" description="Helical" evidence="6">
    <location>
        <begin position="210"/>
        <end position="228"/>
    </location>
</feature>
<dbReference type="Proteomes" id="UP001314903">
    <property type="component" value="Unassembled WGS sequence"/>
</dbReference>
<sequence length="231" mass="24887">MSLLEQFSIFMINNIYLAVPVAFLAGVVSSFSPCILTTLPLVAGYMGNSGVKDRKRGLLYSLVFTLGISITFIGIGLVTAYMGRRFSVYGRYIYILLSFIMIGSALNILGVLSFGKKDNFCEIEEKPQKGGLKGIFTLGLFGGFVSSPCATPVLAAILSFVASRGNIALGAFMLMAYSIGHSIPVIIAGVSISSINRLLTEPKYIKIGTYLRTTLAMFVLVGGFYVFYLGV</sequence>
<feature type="transmembrane region" description="Helical" evidence="6">
    <location>
        <begin position="15"/>
        <end position="46"/>
    </location>
</feature>
<evidence type="ECO:0000256" key="6">
    <source>
        <dbReference type="SAM" id="Phobius"/>
    </source>
</evidence>
<feature type="transmembrane region" description="Helical" evidence="6">
    <location>
        <begin position="58"/>
        <end position="80"/>
    </location>
</feature>
<gene>
    <name evidence="8" type="ORF">J2Z35_000104</name>
</gene>
<feature type="domain" description="Cytochrome C biogenesis protein transmembrane" evidence="7">
    <location>
        <begin position="17"/>
        <end position="194"/>
    </location>
</feature>
<evidence type="ECO:0000259" key="7">
    <source>
        <dbReference type="Pfam" id="PF02683"/>
    </source>
</evidence>
<keyword evidence="3 6" id="KW-0812">Transmembrane</keyword>
<dbReference type="Pfam" id="PF02683">
    <property type="entry name" value="DsbD_TM"/>
    <property type="match status" value="1"/>
</dbReference>
<dbReference type="PANTHER" id="PTHR31272:SF6">
    <property type="entry name" value="CYTOCHROME C-TYPE BIOGENESIS CCDA-LIKE CHLOROPLASTIC PROTEIN"/>
    <property type="match status" value="1"/>
</dbReference>
<keyword evidence="4 6" id="KW-1133">Transmembrane helix</keyword>
<proteinExistence type="inferred from homology"/>
<feature type="transmembrane region" description="Helical" evidence="6">
    <location>
        <begin position="167"/>
        <end position="190"/>
    </location>
</feature>
<comment type="subcellular location">
    <subcellularLocation>
        <location evidence="1">Membrane</location>
        <topology evidence="1">Multi-pass membrane protein</topology>
    </subcellularLocation>
</comment>
<name>A0ABS4KEY0_9FIRM</name>
<evidence type="ECO:0000313" key="9">
    <source>
        <dbReference type="Proteomes" id="UP001314903"/>
    </source>
</evidence>
<dbReference type="InterPro" id="IPR003834">
    <property type="entry name" value="Cyt_c_assmbl_TM_dom"/>
</dbReference>
<feature type="transmembrane region" description="Helical" evidence="6">
    <location>
        <begin position="92"/>
        <end position="114"/>
    </location>
</feature>
<evidence type="ECO:0000256" key="4">
    <source>
        <dbReference type="ARBA" id="ARBA00022989"/>
    </source>
</evidence>
<dbReference type="PANTHER" id="PTHR31272">
    <property type="entry name" value="CYTOCHROME C-TYPE BIOGENESIS PROTEIN HI_1454-RELATED"/>
    <property type="match status" value="1"/>
</dbReference>
<evidence type="ECO:0000256" key="1">
    <source>
        <dbReference type="ARBA" id="ARBA00004141"/>
    </source>
</evidence>
<organism evidence="8 9">
    <name type="scientific">Acetoanaerobium pronyense</name>
    <dbReference type="NCBI Taxonomy" id="1482736"/>
    <lineage>
        <taxon>Bacteria</taxon>
        <taxon>Bacillati</taxon>
        <taxon>Bacillota</taxon>
        <taxon>Clostridia</taxon>
        <taxon>Peptostreptococcales</taxon>
        <taxon>Filifactoraceae</taxon>
        <taxon>Acetoanaerobium</taxon>
    </lineage>
</organism>
<reference evidence="8 9" key="1">
    <citation type="submission" date="2021-03" db="EMBL/GenBank/DDBJ databases">
        <title>Genomic Encyclopedia of Type Strains, Phase IV (KMG-IV): sequencing the most valuable type-strain genomes for metagenomic binning, comparative biology and taxonomic classification.</title>
        <authorList>
            <person name="Goeker M."/>
        </authorList>
    </citation>
    <scope>NUCLEOTIDE SEQUENCE [LARGE SCALE GENOMIC DNA]</scope>
    <source>
        <strain evidence="8 9">DSM 27512</strain>
    </source>
</reference>
<feature type="transmembrane region" description="Helical" evidence="6">
    <location>
        <begin position="135"/>
        <end position="161"/>
    </location>
</feature>
<evidence type="ECO:0000313" key="8">
    <source>
        <dbReference type="EMBL" id="MBP2026315.1"/>
    </source>
</evidence>
<evidence type="ECO:0000256" key="3">
    <source>
        <dbReference type="ARBA" id="ARBA00022692"/>
    </source>
</evidence>
<accession>A0ABS4KEY0</accession>
<keyword evidence="9" id="KW-1185">Reference proteome</keyword>
<dbReference type="EMBL" id="JAGGLI010000001">
    <property type="protein sequence ID" value="MBP2026315.1"/>
    <property type="molecule type" value="Genomic_DNA"/>
</dbReference>
<protein>
    <submittedName>
        <fullName evidence="8">Cytochrome c biogenesis protein CcdA</fullName>
    </submittedName>
</protein>
<comment type="similarity">
    <text evidence="2">Belongs to the DsbD family.</text>
</comment>
<dbReference type="InterPro" id="IPR051790">
    <property type="entry name" value="Cytochrome_c-biogenesis_DsbD"/>
</dbReference>
<dbReference type="RefSeq" id="WP_330623296.1">
    <property type="nucleotide sequence ID" value="NZ_JAGGLI010000001.1"/>
</dbReference>